<dbReference type="OrthoDB" id="3533992at2759"/>
<accession>A0A8H8UAS3</accession>
<dbReference type="Proteomes" id="UP000462212">
    <property type="component" value="Unassembled WGS sequence"/>
</dbReference>
<feature type="compositionally biased region" description="Polar residues" evidence="1">
    <location>
        <begin position="55"/>
        <end position="65"/>
    </location>
</feature>
<sequence>MATRRSTRGQNLPTREDVNDKQDAPAKAVVSKKEKPQKPAGKTTRQKPTTLKGRASTSQPQSNPINPKVMKSALPVPPEVLSMILDNLKDPATISKLGRVNKDFQTLMMPRLYHRIAVAAMFHAHIPKLIRALEPHVSIAQKKQLKKEGKYKGQQERYPTGLDEKAKPICAGYVRQLVVGVANPGRKHKYIVVRYVEEAFKNMHNLEIVETRVLTKSISQSLASFAHLKALSLLTDDAEPEDIKPLAQIKNLKHFYLRDYSCYNLEHIVIQSMLRNSRSTLQSLAIETNAYACQFLRDWEKNLKASREENGEGISEQGHDFTALKSLTLSGVQIDENFIKEFQKAIDFTGLRELNLAKLCDTSCLFYPHLTSIATSYQGTKDTPLSLRSLTLRMSENHSQHGSATFEAKCRFISSFNTLTTLELPNYGQYPSNTIANPGLTDTLLQAILKHKNLTTLKISYTGRTSGFETPYLNAKTVGAIMDGLPLLQEFEFAPDEAQMDAISQALLRGNNLQSITCFPHSSWGIPAPPADPGANIISRILLAFLSNPQLNLTSPSPSTNGRFVWEDHYKLKRVSVIYKMWDVGSGFGKRAKGEQRPEKIQADAADGGREVWYRGVTGPQRIHVGFDPEFKWADKVDREMQ</sequence>
<dbReference type="AlphaFoldDB" id="A0A8H8UAS3"/>
<comment type="caution">
    <text evidence="2">The sequence shown here is derived from an EMBL/GenBank/DDBJ whole genome shotgun (WGS) entry which is preliminary data.</text>
</comment>
<dbReference type="EMBL" id="QGMJ01000182">
    <property type="protein sequence ID" value="TVY40354.1"/>
    <property type="molecule type" value="Genomic_DNA"/>
</dbReference>
<evidence type="ECO:0000256" key="1">
    <source>
        <dbReference type="SAM" id="MobiDB-lite"/>
    </source>
</evidence>
<dbReference type="InterPro" id="IPR032675">
    <property type="entry name" value="LRR_dom_sf"/>
</dbReference>
<dbReference type="SUPFAM" id="SSF52047">
    <property type="entry name" value="RNI-like"/>
    <property type="match status" value="1"/>
</dbReference>
<protein>
    <recommendedName>
        <fullName evidence="4">F-box domain-containing protein</fullName>
    </recommendedName>
</protein>
<dbReference type="Gene3D" id="3.80.10.10">
    <property type="entry name" value="Ribonuclease Inhibitor"/>
    <property type="match status" value="1"/>
</dbReference>
<keyword evidence="3" id="KW-1185">Reference proteome</keyword>
<proteinExistence type="predicted"/>
<name>A0A8H8UAS3_9HELO</name>
<feature type="region of interest" description="Disordered" evidence="1">
    <location>
        <begin position="1"/>
        <end position="71"/>
    </location>
</feature>
<evidence type="ECO:0008006" key="4">
    <source>
        <dbReference type="Google" id="ProtNLM"/>
    </source>
</evidence>
<reference evidence="2 3" key="1">
    <citation type="submission" date="2018-05" db="EMBL/GenBank/DDBJ databases">
        <title>Genome sequencing and assembly of the regulated plant pathogen Lachnellula willkommii and related sister species for the development of diagnostic species identification markers.</title>
        <authorList>
            <person name="Giroux E."/>
            <person name="Bilodeau G."/>
        </authorList>
    </citation>
    <scope>NUCLEOTIDE SEQUENCE [LARGE SCALE GENOMIC DNA]</scope>
    <source>
        <strain evidence="2 3">CBS 197.66</strain>
    </source>
</reference>
<feature type="compositionally biased region" description="Basic and acidic residues" evidence="1">
    <location>
        <begin position="14"/>
        <end position="24"/>
    </location>
</feature>
<organism evidence="2 3">
    <name type="scientific">Lachnellula subtilissima</name>
    <dbReference type="NCBI Taxonomy" id="602034"/>
    <lineage>
        <taxon>Eukaryota</taxon>
        <taxon>Fungi</taxon>
        <taxon>Dikarya</taxon>
        <taxon>Ascomycota</taxon>
        <taxon>Pezizomycotina</taxon>
        <taxon>Leotiomycetes</taxon>
        <taxon>Helotiales</taxon>
        <taxon>Lachnaceae</taxon>
        <taxon>Lachnellula</taxon>
    </lineage>
</organism>
<evidence type="ECO:0000313" key="2">
    <source>
        <dbReference type="EMBL" id="TVY40354.1"/>
    </source>
</evidence>
<gene>
    <name evidence="2" type="ORF">LSUB1_G003564</name>
</gene>
<evidence type="ECO:0000313" key="3">
    <source>
        <dbReference type="Proteomes" id="UP000462212"/>
    </source>
</evidence>